<evidence type="ECO:0000313" key="1">
    <source>
        <dbReference type="EMBL" id="PXA67075.1"/>
    </source>
</evidence>
<name>A0A317ZQQ9_9MICO</name>
<sequence length="296" mass="32490">MTAELVLIHGRSQHDRNPAELEQQWISSLKKGLAASSLELCLPDDKIHFVYYGDTLADLVAGVKPGTIADVIIKGEGDQNEAEKQFQAAIVEELRQQIGISDDEVKECLSVESVEMGALNRRWVQAILEAIDHHVPGASGLSLALFTRDVYQYLRNPGIRDAIENGVRRAIKPGVPAVVVGHSLGSVVAYNVLKREGNHGGWSIPLLVTLGSPLAVGAIRQALTPNHFPESVSSWFNAMDDDDVVSLYPLDQKHFPLDREIENHTGVDNWTKDKHGIEGYLGDPIVARKIHEVCCT</sequence>
<evidence type="ECO:0000313" key="2">
    <source>
        <dbReference type="Proteomes" id="UP000246722"/>
    </source>
</evidence>
<proteinExistence type="predicted"/>
<accession>A0A317ZQQ9</accession>
<comment type="caution">
    <text evidence="1">The sequence shown here is derived from an EMBL/GenBank/DDBJ whole genome shotgun (WGS) entry which is preliminary data.</text>
</comment>
<gene>
    <name evidence="1" type="ORF">CTB96_09885</name>
</gene>
<dbReference type="Gene3D" id="3.40.50.1820">
    <property type="entry name" value="alpha/beta hydrolase"/>
    <property type="match status" value="1"/>
</dbReference>
<dbReference type="AlphaFoldDB" id="A0A317ZQQ9"/>
<dbReference type="SUPFAM" id="SSF53474">
    <property type="entry name" value="alpha/beta-Hydrolases"/>
    <property type="match status" value="1"/>
</dbReference>
<dbReference type="RefSeq" id="WP_110126759.1">
    <property type="nucleotide sequence ID" value="NZ_QHLY01000012.1"/>
</dbReference>
<evidence type="ECO:0008006" key="3">
    <source>
        <dbReference type="Google" id="ProtNLM"/>
    </source>
</evidence>
<keyword evidence="2" id="KW-1185">Reference proteome</keyword>
<dbReference type="InterPro" id="IPR029058">
    <property type="entry name" value="AB_hydrolase_fold"/>
</dbReference>
<protein>
    <recommendedName>
        <fullName evidence="3">Alpha/beta hydrolase</fullName>
    </recommendedName>
</protein>
<organism evidence="1 2">
    <name type="scientific">Cryobacterium arcticum</name>
    <dbReference type="NCBI Taxonomy" id="670052"/>
    <lineage>
        <taxon>Bacteria</taxon>
        <taxon>Bacillati</taxon>
        <taxon>Actinomycetota</taxon>
        <taxon>Actinomycetes</taxon>
        <taxon>Micrococcales</taxon>
        <taxon>Microbacteriaceae</taxon>
        <taxon>Cryobacterium</taxon>
    </lineage>
</organism>
<dbReference type="EMBL" id="QHLY01000012">
    <property type="protein sequence ID" value="PXA67075.1"/>
    <property type="molecule type" value="Genomic_DNA"/>
</dbReference>
<reference evidence="1 2" key="1">
    <citation type="submission" date="2018-05" db="EMBL/GenBank/DDBJ databases">
        <title>Genetic diversity of glacier-inhabiting Cryobacterium bacteria in China and description of Cryobacterium mengkeensis sp. nov. and Arthrobacter glacialis sp. nov.</title>
        <authorList>
            <person name="Liu Q."/>
            <person name="Xin Y.-H."/>
        </authorList>
    </citation>
    <scope>NUCLEOTIDE SEQUENCE [LARGE SCALE GENOMIC DNA]</scope>
    <source>
        <strain evidence="1 2">SK-1</strain>
    </source>
</reference>
<dbReference type="OrthoDB" id="3483116at2"/>
<dbReference type="Proteomes" id="UP000246722">
    <property type="component" value="Unassembled WGS sequence"/>
</dbReference>